<organism evidence="3 4">
    <name type="scientific">Hondaea fermentalgiana</name>
    <dbReference type="NCBI Taxonomy" id="2315210"/>
    <lineage>
        <taxon>Eukaryota</taxon>
        <taxon>Sar</taxon>
        <taxon>Stramenopiles</taxon>
        <taxon>Bigyra</taxon>
        <taxon>Labyrinthulomycetes</taxon>
        <taxon>Thraustochytrida</taxon>
        <taxon>Thraustochytriidae</taxon>
        <taxon>Hondaea</taxon>
    </lineage>
</organism>
<keyword evidence="3" id="KW-0675">Receptor</keyword>
<dbReference type="GO" id="GO:0005230">
    <property type="term" value="F:extracellular ligand-gated monoatomic ion channel activity"/>
    <property type="evidence" value="ECO:0007669"/>
    <property type="project" value="InterPro"/>
</dbReference>
<reference evidence="3 4" key="1">
    <citation type="submission" date="2017-12" db="EMBL/GenBank/DDBJ databases">
        <title>Sequencing, de novo assembly and annotation of complete genome of a new Thraustochytrid species, strain FCC1311.</title>
        <authorList>
            <person name="Sedici K."/>
            <person name="Godart F."/>
            <person name="Aiese Cigliano R."/>
            <person name="Sanseverino W."/>
            <person name="Barakat M."/>
            <person name="Ortet P."/>
            <person name="Marechal E."/>
            <person name="Cagnac O."/>
            <person name="Amato A."/>
        </authorList>
    </citation>
    <scope>NUCLEOTIDE SEQUENCE [LARGE SCALE GENOMIC DNA]</scope>
</reference>
<dbReference type="GO" id="GO:0004888">
    <property type="term" value="F:transmembrane signaling receptor activity"/>
    <property type="evidence" value="ECO:0007669"/>
    <property type="project" value="InterPro"/>
</dbReference>
<feature type="compositionally biased region" description="Polar residues" evidence="1">
    <location>
        <begin position="525"/>
        <end position="541"/>
    </location>
</feature>
<feature type="region of interest" description="Disordered" evidence="1">
    <location>
        <begin position="1"/>
        <end position="113"/>
    </location>
</feature>
<dbReference type="InParanoid" id="A0A2R5G6E1"/>
<evidence type="ECO:0000256" key="2">
    <source>
        <dbReference type="SAM" id="Phobius"/>
    </source>
</evidence>
<dbReference type="PANTHER" id="PTHR18945">
    <property type="entry name" value="NEUROTRANSMITTER GATED ION CHANNEL"/>
    <property type="match status" value="1"/>
</dbReference>
<sequence length="630" mass="70396">MAEALDKLERGADQNSNPNLPPQKQSNAIMSHSSSAFSSITRASWEEPTTSGSSGPALQSDAEDAEELEGAQHQDQILLPESPDSSENSEFPESAPCDATAPQPARNNTNADASAPYLPSMYIDDRLCDGLSSYPSSDEQRRYLEIAKDWRQRQPTTSMPMEMFIRVNIHDVCSIDTKNQTFTANMYWQVMWFAPENFMRDDPVKVALEEAFDPRVHLANLVRDSSSAIQTWIEFGKVEKGKHPGRKVVFRRQKLVGAVFRSQYNLERFPLDTQTFDIELRCDFPSNVVSLQTLEPSPGDPKHDEHGNSVSFAKPSKFTTSNEFEWFKNLTVVTSSDKQSKNSFGKIVFRLMGDRKPGFITINVLIPTFVLTGLGLVVFAIQPEKLVADTLANANATAAALSTAAVLDQENANFERRFNVNCVLLLTQVTLKFSASVSLPEVSYPTFADYAVIAGVLFQSWLIIWTAIIKTQTNWERATFHDHNCMWASAALFGLVTIVIVSITIYKWCTLGHVRPEKAKDINRSGESSNEADSTSEQSIASEARFENDRGESDNSGNFGEFFRGISLETCKKRLKNNPLTNGFVDIVYRLLPVSALTKEEVEMKCSHWSIPLETEPERPQDGFEEENSG</sequence>
<evidence type="ECO:0000313" key="4">
    <source>
        <dbReference type="Proteomes" id="UP000241890"/>
    </source>
</evidence>
<keyword evidence="2" id="KW-1133">Transmembrane helix</keyword>
<dbReference type="GO" id="GO:0016020">
    <property type="term" value="C:membrane"/>
    <property type="evidence" value="ECO:0007669"/>
    <property type="project" value="InterPro"/>
</dbReference>
<dbReference type="Gene3D" id="2.70.170.10">
    <property type="entry name" value="Neurotransmitter-gated ion-channel ligand-binding domain"/>
    <property type="match status" value="1"/>
</dbReference>
<evidence type="ECO:0000313" key="3">
    <source>
        <dbReference type="EMBL" id="GBG26622.1"/>
    </source>
</evidence>
<comment type="caution">
    <text evidence="3">The sequence shown here is derived from an EMBL/GenBank/DDBJ whole genome shotgun (WGS) entry which is preliminary data.</text>
</comment>
<protein>
    <submittedName>
        <fullName evidence="3">5-hydroxytryptamine receptor 3A</fullName>
    </submittedName>
</protein>
<feature type="compositionally biased region" description="Basic and acidic residues" evidence="1">
    <location>
        <begin position="544"/>
        <end position="553"/>
    </location>
</feature>
<proteinExistence type="predicted"/>
<gene>
    <name evidence="3" type="ORF">FCC1311_028432</name>
</gene>
<dbReference type="Proteomes" id="UP000241890">
    <property type="component" value="Unassembled WGS sequence"/>
</dbReference>
<feature type="compositionally biased region" description="Basic and acidic residues" evidence="1">
    <location>
        <begin position="1"/>
        <end position="12"/>
    </location>
</feature>
<dbReference type="OrthoDB" id="10009749at2759"/>
<keyword evidence="2" id="KW-0472">Membrane</keyword>
<dbReference type="InterPro" id="IPR006201">
    <property type="entry name" value="Neur_channel"/>
</dbReference>
<feature type="transmembrane region" description="Helical" evidence="2">
    <location>
        <begin position="359"/>
        <end position="381"/>
    </location>
</feature>
<dbReference type="Gene3D" id="1.20.58.390">
    <property type="entry name" value="Neurotransmitter-gated ion-channel transmembrane domain"/>
    <property type="match status" value="1"/>
</dbReference>
<dbReference type="InterPro" id="IPR038050">
    <property type="entry name" value="Neuro_actylchol_rec"/>
</dbReference>
<dbReference type="InterPro" id="IPR036734">
    <property type="entry name" value="Neur_chan_lig-bd_sf"/>
</dbReference>
<keyword evidence="2" id="KW-0812">Transmembrane</keyword>
<feature type="compositionally biased region" description="Polar residues" evidence="1">
    <location>
        <begin position="13"/>
        <end position="25"/>
    </location>
</feature>
<feature type="transmembrane region" description="Helical" evidence="2">
    <location>
        <begin position="490"/>
        <end position="508"/>
    </location>
</feature>
<feature type="transmembrane region" description="Helical" evidence="2">
    <location>
        <begin position="450"/>
        <end position="469"/>
    </location>
</feature>
<dbReference type="AlphaFoldDB" id="A0A2R5G6E1"/>
<feature type="compositionally biased region" description="Polar residues" evidence="1">
    <location>
        <begin position="47"/>
        <end position="57"/>
    </location>
</feature>
<name>A0A2R5G6E1_9STRA</name>
<feature type="region of interest" description="Disordered" evidence="1">
    <location>
        <begin position="521"/>
        <end position="553"/>
    </location>
</feature>
<accession>A0A2R5G6E1</accession>
<evidence type="ECO:0000256" key="1">
    <source>
        <dbReference type="SAM" id="MobiDB-lite"/>
    </source>
</evidence>
<dbReference type="EMBL" id="BEYU01000022">
    <property type="protein sequence ID" value="GBG26622.1"/>
    <property type="molecule type" value="Genomic_DNA"/>
</dbReference>
<feature type="compositionally biased region" description="Low complexity" evidence="1">
    <location>
        <begin position="26"/>
        <end position="43"/>
    </location>
</feature>
<keyword evidence="4" id="KW-1185">Reference proteome</keyword>